<keyword evidence="1" id="KW-0175">Coiled coil</keyword>
<gene>
    <name evidence="2" type="ORF">SteCoe_31994</name>
</gene>
<accession>A0A1R2B003</accession>
<evidence type="ECO:0000313" key="2">
    <source>
        <dbReference type="EMBL" id="OMJ70101.1"/>
    </source>
</evidence>
<proteinExistence type="predicted"/>
<dbReference type="Proteomes" id="UP000187209">
    <property type="component" value="Unassembled WGS sequence"/>
</dbReference>
<evidence type="ECO:0000313" key="3">
    <source>
        <dbReference type="Proteomes" id="UP000187209"/>
    </source>
</evidence>
<feature type="coiled-coil region" evidence="1">
    <location>
        <begin position="132"/>
        <end position="159"/>
    </location>
</feature>
<comment type="caution">
    <text evidence="2">The sequence shown here is derived from an EMBL/GenBank/DDBJ whole genome shotgun (WGS) entry which is preliminary data.</text>
</comment>
<name>A0A1R2B003_9CILI</name>
<organism evidence="2 3">
    <name type="scientific">Stentor coeruleus</name>
    <dbReference type="NCBI Taxonomy" id="5963"/>
    <lineage>
        <taxon>Eukaryota</taxon>
        <taxon>Sar</taxon>
        <taxon>Alveolata</taxon>
        <taxon>Ciliophora</taxon>
        <taxon>Postciliodesmatophora</taxon>
        <taxon>Heterotrichea</taxon>
        <taxon>Heterotrichida</taxon>
        <taxon>Stentoridae</taxon>
        <taxon>Stentor</taxon>
    </lineage>
</organism>
<reference evidence="2 3" key="1">
    <citation type="submission" date="2016-11" db="EMBL/GenBank/DDBJ databases">
        <title>The macronuclear genome of Stentor coeruleus: a giant cell with tiny introns.</title>
        <authorList>
            <person name="Slabodnick M."/>
            <person name="Ruby J.G."/>
            <person name="Reiff S.B."/>
            <person name="Swart E.C."/>
            <person name="Gosai S."/>
            <person name="Prabakaran S."/>
            <person name="Witkowska E."/>
            <person name="Larue G.E."/>
            <person name="Fisher S."/>
            <person name="Freeman R.M."/>
            <person name="Gunawardena J."/>
            <person name="Chu W."/>
            <person name="Stover N.A."/>
            <person name="Gregory B.D."/>
            <person name="Nowacki M."/>
            <person name="Derisi J."/>
            <person name="Roy S.W."/>
            <person name="Marshall W.F."/>
            <person name="Sood P."/>
        </authorList>
    </citation>
    <scope>NUCLEOTIDE SEQUENCE [LARGE SCALE GENOMIC DNA]</scope>
    <source>
        <strain evidence="2">WM001</strain>
    </source>
</reference>
<dbReference type="AlphaFoldDB" id="A0A1R2B003"/>
<keyword evidence="3" id="KW-1185">Reference proteome</keyword>
<sequence length="296" mass="34511">MSVFLSKKGKAAGDAEKFLRNLNNKQKNILKQKQALEQAEKKATPLKKYIKTRQELTEIETLTTKAYAQKKAKIFKEKLRENMKTMCSSLSEISEIHLKINEYKEKTQAQEKKILENLSFIKEFSRPQRELSNAAIKKVQGLEEKVKAAEARLSVLMHSEKLASSPDKLEEFVGKIGDYAEPEIIVADAKDAWSLGPSEVRELMMFKYREIREMDEKIYELEEVLRRDLAEDLGLQKEAEEKILHEKQNVNMVYQKKMDRALEMIRITYLNDINKTKQDVEDLEKKLAIVHLSFRK</sequence>
<evidence type="ECO:0000256" key="1">
    <source>
        <dbReference type="SAM" id="Coils"/>
    </source>
</evidence>
<dbReference type="EMBL" id="MPUH01001124">
    <property type="protein sequence ID" value="OMJ70101.1"/>
    <property type="molecule type" value="Genomic_DNA"/>
</dbReference>
<protein>
    <submittedName>
        <fullName evidence="2">Uncharacterized protein</fullName>
    </submittedName>
</protein>